<comment type="caution">
    <text evidence="1">The sequence shown here is derived from an EMBL/GenBank/DDBJ whole genome shotgun (WGS) entry which is preliminary data.</text>
</comment>
<gene>
    <name evidence="1" type="ORF">FRX31_004866</name>
</gene>
<keyword evidence="2" id="KW-1185">Reference proteome</keyword>
<name>A0A7J6X998_THATH</name>
<dbReference type="EMBL" id="JABWDY010003920">
    <property type="protein sequence ID" value="KAF5205547.1"/>
    <property type="molecule type" value="Genomic_DNA"/>
</dbReference>
<protein>
    <submittedName>
        <fullName evidence="1">Uncharacterized protein</fullName>
    </submittedName>
</protein>
<dbReference type="Proteomes" id="UP000554482">
    <property type="component" value="Unassembled WGS sequence"/>
</dbReference>
<evidence type="ECO:0000313" key="2">
    <source>
        <dbReference type="Proteomes" id="UP000554482"/>
    </source>
</evidence>
<accession>A0A7J6X998</accession>
<evidence type="ECO:0000313" key="1">
    <source>
        <dbReference type="EMBL" id="KAF5205547.1"/>
    </source>
</evidence>
<organism evidence="1 2">
    <name type="scientific">Thalictrum thalictroides</name>
    <name type="common">Rue-anemone</name>
    <name type="synonym">Anemone thalictroides</name>
    <dbReference type="NCBI Taxonomy" id="46969"/>
    <lineage>
        <taxon>Eukaryota</taxon>
        <taxon>Viridiplantae</taxon>
        <taxon>Streptophyta</taxon>
        <taxon>Embryophyta</taxon>
        <taxon>Tracheophyta</taxon>
        <taxon>Spermatophyta</taxon>
        <taxon>Magnoliopsida</taxon>
        <taxon>Ranunculales</taxon>
        <taxon>Ranunculaceae</taxon>
        <taxon>Thalictroideae</taxon>
        <taxon>Thalictrum</taxon>
    </lineage>
</organism>
<proteinExistence type="predicted"/>
<sequence length="55" mass="6606">MDVISDFTGESLGMVRRWRIRGRDWFRFARMLQCETERVWEGREEGKGAIKVDEL</sequence>
<reference evidence="1 2" key="1">
    <citation type="submission" date="2020-06" db="EMBL/GenBank/DDBJ databases">
        <title>Transcriptomic and genomic resources for Thalictrum thalictroides and T. hernandezii: Facilitating candidate gene discovery in an emerging model plant lineage.</title>
        <authorList>
            <person name="Arias T."/>
            <person name="Riano-Pachon D.M."/>
            <person name="Di Stilio V.S."/>
        </authorList>
    </citation>
    <scope>NUCLEOTIDE SEQUENCE [LARGE SCALE GENOMIC DNA]</scope>
    <source>
        <strain evidence="2">cv. WT478/WT964</strain>
        <tissue evidence="1">Leaves</tissue>
    </source>
</reference>
<feature type="non-terminal residue" evidence="1">
    <location>
        <position position="55"/>
    </location>
</feature>
<dbReference type="AlphaFoldDB" id="A0A7J6X998"/>